<evidence type="ECO:0000313" key="2">
    <source>
        <dbReference type="EMBL" id="KOT30390.1"/>
    </source>
</evidence>
<dbReference type="PATRIC" id="fig|36816.3.peg.7132"/>
<dbReference type="AlphaFoldDB" id="A0A0M8QKB4"/>
<name>A0A0M8QKB4_9ACTN</name>
<evidence type="ECO:0000256" key="1">
    <source>
        <dbReference type="SAM" id="MobiDB-lite"/>
    </source>
</evidence>
<evidence type="ECO:0000313" key="3">
    <source>
        <dbReference type="Proteomes" id="UP000037773"/>
    </source>
</evidence>
<accession>A0A0M8QKB4</accession>
<comment type="caution">
    <text evidence="2">The sequence shown here is derived from an EMBL/GenBank/DDBJ whole genome shotgun (WGS) entry which is preliminary data.</text>
</comment>
<feature type="region of interest" description="Disordered" evidence="1">
    <location>
        <begin position="1"/>
        <end position="76"/>
    </location>
</feature>
<gene>
    <name evidence="2" type="ORF">ADK41_32850</name>
</gene>
<sequence>MHADGRLLDAAGLQRGRRRRGGGCGTRPSVRGSPPDRPPPRPRPGRSRRVRCPRGRRPAKARTGSRVVRCARILRR</sequence>
<proteinExistence type="predicted"/>
<dbReference type="EMBL" id="LGCN01000241">
    <property type="protein sequence ID" value="KOT30390.1"/>
    <property type="molecule type" value="Genomic_DNA"/>
</dbReference>
<organism evidence="2 3">
    <name type="scientific">Streptomyces caelestis</name>
    <dbReference type="NCBI Taxonomy" id="36816"/>
    <lineage>
        <taxon>Bacteria</taxon>
        <taxon>Bacillati</taxon>
        <taxon>Actinomycetota</taxon>
        <taxon>Actinomycetes</taxon>
        <taxon>Kitasatosporales</taxon>
        <taxon>Streptomycetaceae</taxon>
        <taxon>Streptomyces</taxon>
    </lineage>
</organism>
<keyword evidence="3" id="KW-1185">Reference proteome</keyword>
<feature type="compositionally biased region" description="Basic residues" evidence="1">
    <location>
        <begin position="43"/>
        <end position="60"/>
    </location>
</feature>
<dbReference type="Proteomes" id="UP000037773">
    <property type="component" value="Unassembled WGS sequence"/>
</dbReference>
<protein>
    <submittedName>
        <fullName evidence="2">Uncharacterized protein</fullName>
    </submittedName>
</protein>
<reference evidence="2 3" key="1">
    <citation type="submission" date="2015-07" db="EMBL/GenBank/DDBJ databases">
        <authorList>
            <person name="Noorani M."/>
        </authorList>
    </citation>
    <scope>NUCLEOTIDE SEQUENCE [LARGE SCALE GENOMIC DNA]</scope>
    <source>
        <strain evidence="2 3">NRRL B-24567</strain>
    </source>
</reference>